<dbReference type="SUPFAM" id="SSF54665">
    <property type="entry name" value="CO dehydrogenase molybdoprotein N-domain-like"/>
    <property type="match status" value="1"/>
</dbReference>
<dbReference type="Pfam" id="PF02738">
    <property type="entry name" value="MoCoBD_1"/>
    <property type="match status" value="1"/>
</dbReference>
<dbReference type="RefSeq" id="WP_133223020.1">
    <property type="nucleotide sequence ID" value="NZ_NRSG01000372.1"/>
</dbReference>
<dbReference type="InterPro" id="IPR008274">
    <property type="entry name" value="AldOxase/xan_DH_MoCoBD1"/>
</dbReference>
<dbReference type="InterPro" id="IPR046867">
    <property type="entry name" value="AldOxase/xan_DH_MoCoBD2"/>
</dbReference>
<gene>
    <name evidence="2" type="ORF">CKO45_26680</name>
</gene>
<dbReference type="SMART" id="SM01008">
    <property type="entry name" value="Ald_Xan_dh_C"/>
    <property type="match status" value="1"/>
</dbReference>
<sequence length="743" mass="77773">MGYLERLRAPRPAAGGIHNLSATRRGVLAAGAGALLLGLSLPRAGRAQQGPPQSRHATDVAAYLRIAPDGGIHLLSPFVEGGQGIATSSAQIIAEELDADPARFTVDCAPAGDAYVIMFGDQVRFTGGSYSTRSSYATFRKLGATARAMLVQAAAQQWKVPAAECATEPGRVVHAASGRHLDYGALAGAAAALPVPTEAPLKDPARFRLIGKPVPRLDARAKSTGAARYGIDATLPGMLQAAVAHAPRLGAEPAAIGNEAAVRAMPGVHSIHRLPGAVAVVADRWWRARRAVEALEITWAGGKVPADFSSSGQLAAFKAAAAQPGVAAEKHGDAAAALSGAAKVVEAEYDAPYLAHAQLEPSSALAAFAADGTLDLIVPNQAPEMYQAVAAKLAGLKPEQVRIQSPMLGGFFGRHFLYDTADVFPQAIALAKATGRPVKVLWTREEEFRRDAYRPLSYGRLRAGLDAQGRPVALHAVVAGEGPMGRHMPGFLQDPKIDDSAVEGLTEKPYAIPARQVDYVKSTHAGNIGFWRSVGHSMNAFIYESFLDEVAGAAGQDPFAFRLALLRDSRRHSTLLNAVADLSGGWKRGPYQAADGTRRARGVAMASPFGSETATIAEVSIKDGEVQVHHIWVAIDPGSIVNPAIVEAQVRSAVAIGLSSALLEEVAFEKGEPQALNFDAYPILPHARMPPVSVRIIESGAPMGGVGEPGTPGVPPAVTNAVAALTGQRIRTLPLARARFGTT</sequence>
<reference evidence="2 3" key="1">
    <citation type="journal article" date="2020" name="Microorganisms">
        <title>Osmotic Adaptation and Compatible Solute Biosynthesis of Phototrophic Bacteria as Revealed from Genome Analyses.</title>
        <authorList>
            <person name="Imhoff J.F."/>
            <person name="Rahn T."/>
            <person name="Kunzel S."/>
            <person name="Keller A."/>
            <person name="Neulinger S.C."/>
        </authorList>
    </citation>
    <scope>NUCLEOTIDE SEQUENCE [LARGE SCALE GENOMIC DNA]</scope>
    <source>
        <strain evidence="2 3">DSM 15382</strain>
    </source>
</reference>
<dbReference type="InterPro" id="IPR036856">
    <property type="entry name" value="Ald_Oxase/Xan_DH_a/b_sf"/>
</dbReference>
<evidence type="ECO:0000313" key="3">
    <source>
        <dbReference type="Proteomes" id="UP000697995"/>
    </source>
</evidence>
<dbReference type="PANTHER" id="PTHR47495">
    <property type="entry name" value="ALDEHYDE DEHYDROGENASE"/>
    <property type="match status" value="1"/>
</dbReference>
<dbReference type="Pfam" id="PF20256">
    <property type="entry name" value="MoCoBD_2"/>
    <property type="match status" value="2"/>
</dbReference>
<evidence type="ECO:0000313" key="2">
    <source>
        <dbReference type="EMBL" id="MBK1661790.1"/>
    </source>
</evidence>
<comment type="caution">
    <text evidence="2">The sequence shown here is derived from an EMBL/GenBank/DDBJ whole genome shotgun (WGS) entry which is preliminary data.</text>
</comment>
<organism evidence="2 3">
    <name type="scientific">Paracraurococcus ruber</name>
    <dbReference type="NCBI Taxonomy" id="77675"/>
    <lineage>
        <taxon>Bacteria</taxon>
        <taxon>Pseudomonadati</taxon>
        <taxon>Pseudomonadota</taxon>
        <taxon>Alphaproteobacteria</taxon>
        <taxon>Acetobacterales</taxon>
        <taxon>Roseomonadaceae</taxon>
        <taxon>Paracraurococcus</taxon>
    </lineage>
</organism>
<keyword evidence="3" id="KW-1185">Reference proteome</keyword>
<protein>
    <submittedName>
        <fullName evidence="2">Isoquinoline 1-oxidoreductase</fullName>
    </submittedName>
</protein>
<dbReference type="Gene3D" id="3.90.1170.50">
    <property type="entry name" value="Aldehyde oxidase/xanthine dehydrogenase, a/b hammerhead"/>
    <property type="match status" value="1"/>
</dbReference>
<name>A0ABS1D625_9PROT</name>
<dbReference type="InterPro" id="IPR012368">
    <property type="entry name" value="OxRdtase_Mopterin-bd_su_IorB"/>
</dbReference>
<feature type="domain" description="Aldehyde oxidase/xanthine dehydrogenase a/b hammerhead" evidence="1">
    <location>
        <begin position="224"/>
        <end position="303"/>
    </location>
</feature>
<dbReference type="InterPro" id="IPR052516">
    <property type="entry name" value="N-heterocyclic_Hydroxylase"/>
</dbReference>
<evidence type="ECO:0000259" key="1">
    <source>
        <dbReference type="SMART" id="SM01008"/>
    </source>
</evidence>
<dbReference type="EMBL" id="NRSG01000372">
    <property type="protein sequence ID" value="MBK1661790.1"/>
    <property type="molecule type" value="Genomic_DNA"/>
</dbReference>
<dbReference type="InterPro" id="IPR000674">
    <property type="entry name" value="Ald_Oxase/Xan_DH_a/b"/>
</dbReference>
<dbReference type="Proteomes" id="UP000697995">
    <property type="component" value="Unassembled WGS sequence"/>
</dbReference>
<proteinExistence type="predicted"/>
<dbReference type="Gene3D" id="3.30.365.10">
    <property type="entry name" value="Aldehyde oxidase/xanthine dehydrogenase, molybdopterin binding domain"/>
    <property type="match status" value="4"/>
</dbReference>
<accession>A0ABS1D625</accession>
<dbReference type="PANTHER" id="PTHR47495:SF2">
    <property type="entry name" value="ALDEHYDE DEHYDROGENASE"/>
    <property type="match status" value="1"/>
</dbReference>
<dbReference type="InterPro" id="IPR037165">
    <property type="entry name" value="AldOxase/xan_DH_Mopterin-bd_sf"/>
</dbReference>
<dbReference type="SUPFAM" id="SSF56003">
    <property type="entry name" value="Molybdenum cofactor-binding domain"/>
    <property type="match status" value="2"/>
</dbReference>
<dbReference type="PIRSF" id="PIRSF036389">
    <property type="entry name" value="IOR_B"/>
    <property type="match status" value="1"/>
</dbReference>